<keyword evidence="2" id="KW-1185">Reference proteome</keyword>
<proteinExistence type="predicted"/>
<dbReference type="AlphaFoldDB" id="A0A0R3M532"/>
<sequence length="136" mass="14601">MGADLGAGVVEIEEQGFVEQLIAQAPSVGILIMNEVQRPAYVGIGLDRGIRSTATTRIGYAQPLTSPASETIGCRLKGFLRAAANLSLLSGHHLQRQSEQAKKGHAMSSLRAGMKTGSKTRILAEFLRRRINSCCH</sequence>
<evidence type="ECO:0000313" key="1">
    <source>
        <dbReference type="EMBL" id="KRR15057.1"/>
    </source>
</evidence>
<gene>
    <name evidence="1" type="ORF">CQ13_37380</name>
</gene>
<dbReference type="Proteomes" id="UP000052023">
    <property type="component" value="Unassembled WGS sequence"/>
</dbReference>
<name>A0A0R3M532_9BRAD</name>
<dbReference type="EMBL" id="LLYA01000227">
    <property type="protein sequence ID" value="KRR15057.1"/>
    <property type="molecule type" value="Genomic_DNA"/>
</dbReference>
<organism evidence="1 2">
    <name type="scientific">Bradyrhizobium retamae</name>
    <dbReference type="NCBI Taxonomy" id="1300035"/>
    <lineage>
        <taxon>Bacteria</taxon>
        <taxon>Pseudomonadati</taxon>
        <taxon>Pseudomonadota</taxon>
        <taxon>Alphaproteobacteria</taxon>
        <taxon>Hyphomicrobiales</taxon>
        <taxon>Nitrobacteraceae</taxon>
        <taxon>Bradyrhizobium</taxon>
    </lineage>
</organism>
<comment type="caution">
    <text evidence="1">The sequence shown here is derived from an EMBL/GenBank/DDBJ whole genome shotgun (WGS) entry which is preliminary data.</text>
</comment>
<evidence type="ECO:0000313" key="2">
    <source>
        <dbReference type="Proteomes" id="UP000052023"/>
    </source>
</evidence>
<protein>
    <submittedName>
        <fullName evidence="1">Uncharacterized protein</fullName>
    </submittedName>
</protein>
<accession>A0A0R3M532</accession>
<reference evidence="1 2" key="1">
    <citation type="submission" date="2014-03" db="EMBL/GenBank/DDBJ databases">
        <title>Bradyrhizobium valentinum sp. nov., isolated from effective nodules of Lupinus mariae-josephae, a lupine endemic of basic-lime soils in Eastern Spain.</title>
        <authorList>
            <person name="Duran D."/>
            <person name="Rey L."/>
            <person name="Navarro A."/>
            <person name="Busquets A."/>
            <person name="Imperial J."/>
            <person name="Ruiz-Argueso T."/>
        </authorList>
    </citation>
    <scope>NUCLEOTIDE SEQUENCE [LARGE SCALE GENOMIC DNA]</scope>
    <source>
        <strain evidence="1 2">Ro19</strain>
    </source>
</reference>